<name>A0ACC2TTE4_9FUNG</name>
<dbReference type="Proteomes" id="UP001165960">
    <property type="component" value="Unassembled WGS sequence"/>
</dbReference>
<accession>A0ACC2TTE4</accession>
<dbReference type="EMBL" id="QTSX02002176">
    <property type="protein sequence ID" value="KAJ9077849.1"/>
    <property type="molecule type" value="Genomic_DNA"/>
</dbReference>
<sequence length="811" mass="92799">MNFIELSSILPLEVNAKEAYSAALKCALLIEHLEKRSQELSKLSQEVSVHSPTGCSPKYIEKLLQALIKTLKRHLKDPHKYPFINNFKQTDQEFWDVLMRFSTYLNSIPNDMVQQRVGNIEAVIMTFSKYAMQAQPTSNEQASILQKGTVSAENLGKFCGIIRRLLDNEFKPHPAYPTTLHRLNQCVESSQGDGTPVLSYAQSLVLHLQKLFSCPDIDHLKLVAGYKPICNGHSSFQDLKKCLMHLTKNLPPYFPPDEYLTADDFTNYKAQERAELSQLIAAMSLRDPDLVSCYIESNAFSSDDYRKKPYTIIPKNPRNIYRALTIVITQKELVETDDTSAPSDASLALLNECALRWRLGTTFRLIANLEAAAHFFGTGNLDFDALAESCFQVQKYIRQHPCEKWAASDRRYLSSIFSYLLPVFFDTLCANLEDMSQFPIPLGHLLLDTVDFMLHSFVMKEKGLDLAVYADELSGKIQGVLIQRYEHLHKSVAGASEALNLHHMAKLIMKDINYAAQLFKAPLLGLIDATAILVGFELKYFTLQAENMLNGRESELIPVEDAFNFYSAFVQLYNLARNHVPDLQVGINLEHWFNRQFVRWLAALDDKSLGWVELAIQYDHFEPVSDSALHSSSVDDLIRCFREQLDFFDKLSWPNDLLESRSMARVAKVIYESIELYANRLVELFQKTNQPPPSSSPKPKWEPKWDLLKIGHKKEHVGDITKEQCIFINNIYYLRKRTLELFQNVDCQRYSKVLAEYIKGKRDNIPQARMFYIKIVSAELLKECDSGKDNDAYAILSMGDKKFAHHFNPMG</sequence>
<evidence type="ECO:0000313" key="2">
    <source>
        <dbReference type="Proteomes" id="UP001165960"/>
    </source>
</evidence>
<gene>
    <name evidence="1" type="ORF">DSO57_1012887</name>
</gene>
<organism evidence="1 2">
    <name type="scientific">Entomophthora muscae</name>
    <dbReference type="NCBI Taxonomy" id="34485"/>
    <lineage>
        <taxon>Eukaryota</taxon>
        <taxon>Fungi</taxon>
        <taxon>Fungi incertae sedis</taxon>
        <taxon>Zoopagomycota</taxon>
        <taxon>Entomophthoromycotina</taxon>
        <taxon>Entomophthoromycetes</taxon>
        <taxon>Entomophthorales</taxon>
        <taxon>Entomophthoraceae</taxon>
        <taxon>Entomophthora</taxon>
    </lineage>
</organism>
<reference evidence="1" key="1">
    <citation type="submission" date="2022-04" db="EMBL/GenBank/DDBJ databases">
        <title>Genome of the entomopathogenic fungus Entomophthora muscae.</title>
        <authorList>
            <person name="Elya C."/>
            <person name="Lovett B.R."/>
            <person name="Lee E."/>
            <person name="Macias A.M."/>
            <person name="Hajek A.E."/>
            <person name="De Bivort B.L."/>
            <person name="Kasson M.T."/>
            <person name="De Fine Licht H.H."/>
            <person name="Stajich J.E."/>
        </authorList>
    </citation>
    <scope>NUCLEOTIDE SEQUENCE</scope>
    <source>
        <strain evidence="1">Berkeley</strain>
    </source>
</reference>
<proteinExistence type="predicted"/>
<evidence type="ECO:0000313" key="1">
    <source>
        <dbReference type="EMBL" id="KAJ9077849.1"/>
    </source>
</evidence>
<keyword evidence="2" id="KW-1185">Reference proteome</keyword>
<comment type="caution">
    <text evidence="1">The sequence shown here is derived from an EMBL/GenBank/DDBJ whole genome shotgun (WGS) entry which is preliminary data.</text>
</comment>
<protein>
    <submittedName>
        <fullName evidence="1">Uncharacterized protein</fullName>
    </submittedName>
</protein>